<evidence type="ECO:0000259" key="2">
    <source>
        <dbReference type="Pfam" id="PF21553"/>
    </source>
</evidence>
<proteinExistence type="predicted"/>
<evidence type="ECO:0000313" key="4">
    <source>
        <dbReference type="Proteomes" id="UP000605733"/>
    </source>
</evidence>
<dbReference type="InterPro" id="IPR002376">
    <property type="entry name" value="Formyl_transf_N"/>
</dbReference>
<dbReference type="Gene3D" id="3.10.25.20">
    <property type="match status" value="1"/>
</dbReference>
<evidence type="ECO:0000259" key="1">
    <source>
        <dbReference type="Pfam" id="PF00551"/>
    </source>
</evidence>
<feature type="domain" description="Formyl transferase N-terminal" evidence="1">
    <location>
        <begin position="29"/>
        <end position="123"/>
    </location>
</feature>
<dbReference type="Gene3D" id="3.40.50.170">
    <property type="entry name" value="Formyl transferase, N-terminal domain"/>
    <property type="match status" value="1"/>
</dbReference>
<protein>
    <recommendedName>
        <fullName evidence="5">Methionyl-tRNA formyltransferase</fullName>
    </recommendedName>
</protein>
<accession>A0ABQ1WEZ7</accession>
<evidence type="ECO:0000313" key="3">
    <source>
        <dbReference type="EMBL" id="GGG27210.1"/>
    </source>
</evidence>
<dbReference type="SUPFAM" id="SSF53328">
    <property type="entry name" value="Formyltransferase"/>
    <property type="match status" value="1"/>
</dbReference>
<feature type="domain" description="Methionyl-tRNA formyltransferase-like C-terminal" evidence="2">
    <location>
        <begin position="166"/>
        <end position="224"/>
    </location>
</feature>
<dbReference type="CDD" id="cd08821">
    <property type="entry name" value="FMT_core_like_1"/>
    <property type="match status" value="1"/>
</dbReference>
<organism evidence="3 4">
    <name type="scientific">Christiangramia forsetii</name>
    <dbReference type="NCBI Taxonomy" id="411153"/>
    <lineage>
        <taxon>Bacteria</taxon>
        <taxon>Pseudomonadati</taxon>
        <taxon>Bacteroidota</taxon>
        <taxon>Flavobacteriia</taxon>
        <taxon>Flavobacteriales</taxon>
        <taxon>Flavobacteriaceae</taxon>
        <taxon>Christiangramia</taxon>
    </lineage>
</organism>
<dbReference type="Pfam" id="PF21553">
    <property type="entry name" value="Formyl_trans_C_2"/>
    <property type="match status" value="1"/>
</dbReference>
<comment type="caution">
    <text evidence="3">The sequence shown here is derived from an EMBL/GenBank/DDBJ whole genome shotgun (WGS) entry which is preliminary data.</text>
</comment>
<dbReference type="EMBL" id="BMIX01000001">
    <property type="protein sequence ID" value="GGG27210.1"/>
    <property type="molecule type" value="Genomic_DNA"/>
</dbReference>
<evidence type="ECO:0008006" key="5">
    <source>
        <dbReference type="Google" id="ProtNLM"/>
    </source>
</evidence>
<keyword evidence="4" id="KW-1185">Reference proteome</keyword>
<dbReference type="SUPFAM" id="SSF50486">
    <property type="entry name" value="FMT C-terminal domain-like"/>
    <property type="match status" value="1"/>
</dbReference>
<name>A0ABQ1WEZ7_9FLAO</name>
<reference evidence="4" key="1">
    <citation type="journal article" date="2019" name="Int. J. Syst. Evol. Microbiol.">
        <title>The Global Catalogue of Microorganisms (GCM) 10K type strain sequencing project: providing services to taxonomists for standard genome sequencing and annotation.</title>
        <authorList>
            <consortium name="The Broad Institute Genomics Platform"/>
            <consortium name="The Broad Institute Genome Sequencing Center for Infectious Disease"/>
            <person name="Wu L."/>
            <person name="Ma J."/>
        </authorList>
    </citation>
    <scope>NUCLEOTIDE SEQUENCE [LARGE SCALE GENOMIC DNA]</scope>
    <source>
        <strain evidence="4">CGMCC 1.15422</strain>
    </source>
</reference>
<gene>
    <name evidence="3" type="ORF">GCM10011532_08290</name>
</gene>
<dbReference type="Proteomes" id="UP000605733">
    <property type="component" value="Unassembled WGS sequence"/>
</dbReference>
<dbReference type="RefSeq" id="WP_011709886.1">
    <property type="nucleotide sequence ID" value="NZ_BMIX01000001.1"/>
</dbReference>
<dbReference type="Pfam" id="PF00551">
    <property type="entry name" value="Formyl_trans_N"/>
    <property type="match status" value="1"/>
</dbReference>
<dbReference type="InterPro" id="IPR036477">
    <property type="entry name" value="Formyl_transf_N_sf"/>
</dbReference>
<dbReference type="InterPro" id="IPR011034">
    <property type="entry name" value="Formyl_transferase-like_C_sf"/>
</dbReference>
<dbReference type="InterPro" id="IPR049355">
    <property type="entry name" value="Formyl_trans-like_C"/>
</dbReference>
<sequence length="226" mass="26654">MKNYIVLSEKVWHEEIYFKLKNNFPEFKWTLIKERNDFSYEELKKLEPEKIFIPHWSYIIPAKIFENFECVVFHMTDLPYGRGGSPLQNLIVRGHTHTKISALKVEEGLDTGPIYLKKDLQLLGTAQEIFIRTTTIVEKMIGEIIENDLSPIKQDGEIVEFKRRKPKDGNMADLQQVLEIYDHIRMLDCDGYPLAYIESEHFRFEFSRASLQSKKEIIADVRIIKK</sequence>